<gene>
    <name evidence="1" type="ORF">E3U55_08975</name>
</gene>
<dbReference type="RefSeq" id="WP_134340097.1">
    <property type="nucleotide sequence ID" value="NZ_SOPW01000008.1"/>
</dbReference>
<dbReference type="OrthoDB" id="2971335at2"/>
<dbReference type="AlphaFoldDB" id="A0A4Y8IS39"/>
<name>A0A4Y8IS39_9BACI</name>
<evidence type="ECO:0000313" key="2">
    <source>
        <dbReference type="Proteomes" id="UP000297975"/>
    </source>
</evidence>
<comment type="caution">
    <text evidence="1">The sequence shown here is derived from an EMBL/GenBank/DDBJ whole genome shotgun (WGS) entry which is preliminary data.</text>
</comment>
<evidence type="ECO:0000313" key="1">
    <source>
        <dbReference type="EMBL" id="TFB21433.1"/>
    </source>
</evidence>
<organism evidence="1 2">
    <name type="scientific">Filobacillus milosensis</name>
    <dbReference type="NCBI Taxonomy" id="94137"/>
    <lineage>
        <taxon>Bacteria</taxon>
        <taxon>Bacillati</taxon>
        <taxon>Bacillota</taxon>
        <taxon>Bacilli</taxon>
        <taxon>Bacillales</taxon>
        <taxon>Bacillaceae</taxon>
        <taxon>Filobacillus</taxon>
    </lineage>
</organism>
<reference evidence="1 2" key="1">
    <citation type="submission" date="2019-03" db="EMBL/GenBank/DDBJ databases">
        <authorList>
            <person name="He R.-H."/>
        </authorList>
    </citation>
    <scope>NUCLEOTIDE SEQUENCE [LARGE SCALE GENOMIC DNA]</scope>
    <source>
        <strain evidence="2">SH 714</strain>
    </source>
</reference>
<keyword evidence="2" id="KW-1185">Reference proteome</keyword>
<sequence length="65" mass="8036">MINTRYKRLQDLEEELRIIRSLYDRFWPEMSEQQQDYLANNEHQIVKVIRLLEYQLAGYTPKSNF</sequence>
<dbReference type="EMBL" id="SOPW01000008">
    <property type="protein sequence ID" value="TFB21433.1"/>
    <property type="molecule type" value="Genomic_DNA"/>
</dbReference>
<accession>A0A4Y8IS39</accession>
<protein>
    <submittedName>
        <fullName evidence="1">Uncharacterized protein</fullName>
    </submittedName>
</protein>
<proteinExistence type="predicted"/>
<dbReference type="Proteomes" id="UP000297975">
    <property type="component" value="Unassembled WGS sequence"/>
</dbReference>